<keyword evidence="1" id="KW-1133">Transmembrane helix</keyword>
<reference evidence="2" key="1">
    <citation type="submission" date="2019-12" db="EMBL/GenBank/DDBJ databases">
        <title>Clostridiaceae gen. nov. sp. nov., isolated from sediment in Xinjiang, China.</title>
        <authorList>
            <person name="Zhang R."/>
        </authorList>
    </citation>
    <scope>NUCLEOTIDE SEQUENCE</scope>
    <source>
        <strain evidence="2">D2Q-11</strain>
    </source>
</reference>
<feature type="transmembrane region" description="Helical" evidence="1">
    <location>
        <begin position="71"/>
        <end position="89"/>
    </location>
</feature>
<keyword evidence="1" id="KW-0472">Membrane</keyword>
<sequence length="90" mass="9965">MGVINMYLSYIGNIIRVAAIVVGGILAIMILRTDSYSRSEAIMPYMLTCVVISQIFASVDYYKEGKKIKSIITSLLCILTIAVIFKIVIL</sequence>
<keyword evidence="1" id="KW-0812">Transmembrane</keyword>
<evidence type="ECO:0000313" key="3">
    <source>
        <dbReference type="Proteomes" id="UP000724672"/>
    </source>
</evidence>
<keyword evidence="3" id="KW-1185">Reference proteome</keyword>
<comment type="caution">
    <text evidence="2">The sequence shown here is derived from an EMBL/GenBank/DDBJ whole genome shotgun (WGS) entry which is preliminary data.</text>
</comment>
<evidence type="ECO:0000313" key="2">
    <source>
        <dbReference type="EMBL" id="MBS4537870.1"/>
    </source>
</evidence>
<accession>A0A942UTU1</accession>
<proteinExistence type="predicted"/>
<feature type="transmembrane region" description="Helical" evidence="1">
    <location>
        <begin position="7"/>
        <end position="30"/>
    </location>
</feature>
<dbReference type="RefSeq" id="WP_203365798.1">
    <property type="nucleotide sequence ID" value="NZ_WSFT01000022.1"/>
</dbReference>
<organism evidence="2 3">
    <name type="scientific">Anaeromonas frigoriresistens</name>
    <dbReference type="NCBI Taxonomy" id="2683708"/>
    <lineage>
        <taxon>Bacteria</taxon>
        <taxon>Bacillati</taxon>
        <taxon>Bacillota</taxon>
        <taxon>Tissierellia</taxon>
        <taxon>Tissierellales</taxon>
        <taxon>Thermohalobacteraceae</taxon>
        <taxon>Anaeromonas</taxon>
    </lineage>
</organism>
<dbReference type="AlphaFoldDB" id="A0A942UTU1"/>
<gene>
    <name evidence="2" type="ORF">GOQ27_05315</name>
</gene>
<dbReference type="Proteomes" id="UP000724672">
    <property type="component" value="Unassembled WGS sequence"/>
</dbReference>
<evidence type="ECO:0000256" key="1">
    <source>
        <dbReference type="SAM" id="Phobius"/>
    </source>
</evidence>
<name>A0A942UTU1_9FIRM</name>
<feature type="transmembrane region" description="Helical" evidence="1">
    <location>
        <begin position="42"/>
        <end position="59"/>
    </location>
</feature>
<dbReference type="EMBL" id="WSFT01000022">
    <property type="protein sequence ID" value="MBS4537870.1"/>
    <property type="molecule type" value="Genomic_DNA"/>
</dbReference>
<protein>
    <submittedName>
        <fullName evidence="2">Uncharacterized protein</fullName>
    </submittedName>
</protein>